<dbReference type="PANTHER" id="PTHR30086:SF20">
    <property type="entry name" value="ARGININE EXPORTER PROTEIN ARGO-RELATED"/>
    <property type="match status" value="1"/>
</dbReference>
<dbReference type="EMBL" id="JAUCBP010000007">
    <property type="protein sequence ID" value="MDM7860820.1"/>
    <property type="molecule type" value="Genomic_DNA"/>
</dbReference>
<accession>A0ABT7SXD1</accession>
<evidence type="ECO:0000256" key="4">
    <source>
        <dbReference type="ARBA" id="ARBA00022989"/>
    </source>
</evidence>
<gene>
    <name evidence="7" type="ORF">QTP81_09455</name>
</gene>
<dbReference type="PANTHER" id="PTHR30086">
    <property type="entry name" value="ARGININE EXPORTER PROTEIN ARGO"/>
    <property type="match status" value="1"/>
</dbReference>
<dbReference type="RefSeq" id="WP_289365104.1">
    <property type="nucleotide sequence ID" value="NZ_JAUCBP010000007.1"/>
</dbReference>
<sequence>MSEVFASYWVEFLTIAAVHFVAVISPGPDFAIVVKNSVRYGRTIAYATSIGIGVGILLHVAYSLLGISLLIKTTPWLYTLFSYVAGAYLLFLAWGAIRAQPPQDGHGEGITAVNQGGKASISWIRAFWIGFLTNGLNPKATLFFMSVFTAVISIETPLSVQIGYGIYLAFATGLWFCTLSYLLGTSRVVAFVGDKGYILDRMMGVMLVLLALNLIVLHPL</sequence>
<feature type="transmembrane region" description="Helical" evidence="6">
    <location>
        <begin position="44"/>
        <end position="70"/>
    </location>
</feature>
<name>A0ABT7SXD1_9ALTE</name>
<evidence type="ECO:0000256" key="2">
    <source>
        <dbReference type="ARBA" id="ARBA00022475"/>
    </source>
</evidence>
<keyword evidence="4 6" id="KW-1133">Transmembrane helix</keyword>
<reference evidence="7 8" key="1">
    <citation type="submission" date="2023-06" db="EMBL/GenBank/DDBJ databases">
        <title>Alteromonas sp. ASW11-36 isolated from intertidal sand.</title>
        <authorList>
            <person name="Li Y."/>
        </authorList>
    </citation>
    <scope>NUCLEOTIDE SEQUENCE [LARGE SCALE GENOMIC DNA]</scope>
    <source>
        <strain evidence="7 8">ASW11-36</strain>
    </source>
</reference>
<organism evidence="7 8">
    <name type="scientific">Alteromonas arenosi</name>
    <dbReference type="NCBI Taxonomy" id="3055817"/>
    <lineage>
        <taxon>Bacteria</taxon>
        <taxon>Pseudomonadati</taxon>
        <taxon>Pseudomonadota</taxon>
        <taxon>Gammaproteobacteria</taxon>
        <taxon>Alteromonadales</taxon>
        <taxon>Alteromonadaceae</taxon>
        <taxon>Alteromonas/Salinimonas group</taxon>
        <taxon>Alteromonas</taxon>
    </lineage>
</organism>
<evidence type="ECO:0000256" key="5">
    <source>
        <dbReference type="ARBA" id="ARBA00023136"/>
    </source>
</evidence>
<evidence type="ECO:0000256" key="1">
    <source>
        <dbReference type="ARBA" id="ARBA00004651"/>
    </source>
</evidence>
<dbReference type="Proteomes" id="UP001234343">
    <property type="component" value="Unassembled WGS sequence"/>
</dbReference>
<dbReference type="InterPro" id="IPR001123">
    <property type="entry name" value="LeuE-type"/>
</dbReference>
<evidence type="ECO:0000256" key="3">
    <source>
        <dbReference type="ARBA" id="ARBA00022692"/>
    </source>
</evidence>
<evidence type="ECO:0000313" key="7">
    <source>
        <dbReference type="EMBL" id="MDM7860820.1"/>
    </source>
</evidence>
<evidence type="ECO:0000256" key="6">
    <source>
        <dbReference type="SAM" id="Phobius"/>
    </source>
</evidence>
<keyword evidence="3 6" id="KW-0812">Transmembrane</keyword>
<feature type="transmembrane region" description="Helical" evidence="6">
    <location>
        <begin position="140"/>
        <end position="158"/>
    </location>
</feature>
<feature type="transmembrane region" description="Helical" evidence="6">
    <location>
        <begin position="164"/>
        <end position="184"/>
    </location>
</feature>
<comment type="caution">
    <text evidence="7">The sequence shown here is derived from an EMBL/GenBank/DDBJ whole genome shotgun (WGS) entry which is preliminary data.</text>
</comment>
<feature type="transmembrane region" description="Helical" evidence="6">
    <location>
        <begin position="76"/>
        <end position="97"/>
    </location>
</feature>
<dbReference type="Pfam" id="PF01810">
    <property type="entry name" value="LysE"/>
    <property type="match status" value="1"/>
</dbReference>
<proteinExistence type="predicted"/>
<keyword evidence="5 6" id="KW-0472">Membrane</keyword>
<feature type="transmembrane region" description="Helical" evidence="6">
    <location>
        <begin position="196"/>
        <end position="217"/>
    </location>
</feature>
<evidence type="ECO:0000313" key="8">
    <source>
        <dbReference type="Proteomes" id="UP001234343"/>
    </source>
</evidence>
<protein>
    <submittedName>
        <fullName evidence="7">LysE family translocator</fullName>
    </submittedName>
</protein>
<comment type="subcellular location">
    <subcellularLocation>
        <location evidence="1">Cell membrane</location>
        <topology evidence="1">Multi-pass membrane protein</topology>
    </subcellularLocation>
</comment>
<keyword evidence="8" id="KW-1185">Reference proteome</keyword>
<keyword evidence="2" id="KW-1003">Cell membrane</keyword>